<accession>A0A840UYP8</accession>
<keyword evidence="1" id="KW-0732">Signal</keyword>
<dbReference type="Gene3D" id="1.20.120.1490">
    <property type="match status" value="1"/>
</dbReference>
<keyword evidence="3" id="KW-1185">Reference proteome</keyword>
<evidence type="ECO:0000256" key="1">
    <source>
        <dbReference type="SAM" id="SignalP"/>
    </source>
</evidence>
<organism evidence="2 3">
    <name type="scientific">Desulfoprunum benzoelyticum</name>
    <dbReference type="NCBI Taxonomy" id="1506996"/>
    <lineage>
        <taxon>Bacteria</taxon>
        <taxon>Pseudomonadati</taxon>
        <taxon>Thermodesulfobacteriota</taxon>
        <taxon>Desulfobulbia</taxon>
        <taxon>Desulfobulbales</taxon>
        <taxon>Desulfobulbaceae</taxon>
        <taxon>Desulfoprunum</taxon>
    </lineage>
</organism>
<dbReference type="Proteomes" id="UP000539642">
    <property type="component" value="Unassembled WGS sequence"/>
</dbReference>
<evidence type="ECO:0000313" key="2">
    <source>
        <dbReference type="EMBL" id="MBB5348574.1"/>
    </source>
</evidence>
<gene>
    <name evidence="2" type="ORF">HNQ81_002310</name>
</gene>
<dbReference type="EMBL" id="JACHEO010000013">
    <property type="protein sequence ID" value="MBB5348574.1"/>
    <property type="molecule type" value="Genomic_DNA"/>
</dbReference>
<sequence length="122" mass="13398">MKRTILIVAATALIAFTGTQAFACYWDGYWGGPMGGPTAGYYGDNYQGFYDQTVQLRQNLAAKQGEYNALLATSNPDPKRTAGLNREIAVLHDQLRAQARSFNLPPANAGYHGRMGGYGWCW</sequence>
<feature type="signal peptide" evidence="1">
    <location>
        <begin position="1"/>
        <end position="23"/>
    </location>
</feature>
<proteinExistence type="predicted"/>
<dbReference type="AlphaFoldDB" id="A0A840UYP8"/>
<comment type="caution">
    <text evidence="2">The sequence shown here is derived from an EMBL/GenBank/DDBJ whole genome shotgun (WGS) entry which is preliminary data.</text>
</comment>
<dbReference type="RefSeq" id="WP_183351421.1">
    <property type="nucleotide sequence ID" value="NZ_JACHEO010000013.1"/>
</dbReference>
<protein>
    <submittedName>
        <fullName evidence="2">Zinc resistance-associated protein</fullName>
    </submittedName>
</protein>
<reference evidence="2 3" key="1">
    <citation type="submission" date="2020-08" db="EMBL/GenBank/DDBJ databases">
        <title>Genomic Encyclopedia of Type Strains, Phase IV (KMG-IV): sequencing the most valuable type-strain genomes for metagenomic binning, comparative biology and taxonomic classification.</title>
        <authorList>
            <person name="Goeker M."/>
        </authorList>
    </citation>
    <scope>NUCLEOTIDE SEQUENCE [LARGE SCALE GENOMIC DNA]</scope>
    <source>
        <strain evidence="2 3">DSM 28570</strain>
    </source>
</reference>
<evidence type="ECO:0000313" key="3">
    <source>
        <dbReference type="Proteomes" id="UP000539642"/>
    </source>
</evidence>
<name>A0A840UYP8_9BACT</name>
<feature type="chain" id="PRO_5032458614" evidence="1">
    <location>
        <begin position="24"/>
        <end position="122"/>
    </location>
</feature>